<accession>A0A934N9P2</accession>
<reference evidence="7" key="2">
    <citation type="submission" date="2018-05" db="EMBL/GenBank/DDBJ databases">
        <authorList>
            <person name="Ferrari B."/>
        </authorList>
    </citation>
    <scope>NUCLEOTIDE SEQUENCE</scope>
    <source>
        <strain evidence="7">RRmetagenome_bin12</strain>
    </source>
</reference>
<comment type="similarity">
    <text evidence="3">Belongs to the aspartate/ornithine carbamoyltransferase superfamily.</text>
</comment>
<dbReference type="GO" id="GO:0004585">
    <property type="term" value="F:ornithine carbamoyltransferase activity"/>
    <property type="evidence" value="ECO:0007669"/>
    <property type="project" value="UniProtKB-UniRule"/>
</dbReference>
<dbReference type="PRINTS" id="PR00100">
    <property type="entry name" value="AOTCASE"/>
</dbReference>
<reference evidence="6 9" key="3">
    <citation type="submission" date="2020-10" db="EMBL/GenBank/DDBJ databases">
        <title>Ca. Dormibacterota MAGs.</title>
        <authorList>
            <person name="Montgomery K."/>
        </authorList>
    </citation>
    <scope>NUCLEOTIDE SEQUENCE [LARGE SCALE GENOMIC DNA]</scope>
    <source>
        <strain evidence="6">SC8812_S17_18</strain>
    </source>
</reference>
<dbReference type="Pfam" id="PF02729">
    <property type="entry name" value="OTCace_N"/>
    <property type="match status" value="1"/>
</dbReference>
<organism evidence="7 8">
    <name type="scientific">Candidatus Aeolococcus gillhamiae</name>
    <dbReference type="NCBI Taxonomy" id="3127015"/>
    <lineage>
        <taxon>Bacteria</taxon>
        <taxon>Bacillati</taxon>
        <taxon>Candidatus Dormiibacterota</taxon>
        <taxon>Candidatus Dormibacteria</taxon>
        <taxon>Candidatus Aeolococcales</taxon>
        <taxon>Candidatus Aeolococcaceae</taxon>
        <taxon>Candidatus Aeolococcus</taxon>
    </lineage>
</organism>
<dbReference type="EMBL" id="JAEKNS010000067">
    <property type="protein sequence ID" value="MBJ7594442.1"/>
    <property type="molecule type" value="Genomic_DNA"/>
</dbReference>
<evidence type="ECO:0000256" key="2">
    <source>
        <dbReference type="NCBIfam" id="TIGR00658"/>
    </source>
</evidence>
<dbReference type="AlphaFoldDB" id="A0A2W5YZF4"/>
<evidence type="ECO:0000256" key="1">
    <source>
        <dbReference type="ARBA" id="ARBA00022679"/>
    </source>
</evidence>
<feature type="domain" description="Aspartate/ornithine carbamoyltransferase carbamoyl-P binding" evidence="5">
    <location>
        <begin position="8"/>
        <end position="145"/>
    </location>
</feature>
<comment type="caution">
    <text evidence="7">The sequence shown here is derived from an EMBL/GenBank/DDBJ whole genome shotgun (WGS) entry which is preliminary data.</text>
</comment>
<gene>
    <name evidence="7" type="primary">argF</name>
    <name evidence="7" type="ORF">DLM65_13220</name>
    <name evidence="6" type="ORF">JF886_06180</name>
</gene>
<dbReference type="EC" id="2.1.3.3" evidence="2"/>
<reference evidence="7 8" key="1">
    <citation type="journal article" date="2017" name="Nature">
        <title>Atmospheric trace gases support primary production in Antarctic desert surface soil.</title>
        <authorList>
            <person name="Ji M."/>
            <person name="Greening C."/>
            <person name="Vanwonterghem I."/>
            <person name="Carere C.R."/>
            <person name="Bay S.K."/>
            <person name="Steen J.A."/>
            <person name="Montgomery K."/>
            <person name="Lines T."/>
            <person name="Beardall J."/>
            <person name="van Dorst J."/>
            <person name="Snape I."/>
            <person name="Stott M.B."/>
            <person name="Hugenholtz P."/>
            <person name="Ferrari B.C."/>
        </authorList>
    </citation>
    <scope>NUCLEOTIDE SEQUENCE [LARGE SCALE GENOMIC DNA]</scope>
    <source>
        <strain evidence="7">RRmetagenome_bin12</strain>
    </source>
</reference>
<dbReference type="GO" id="GO:0019240">
    <property type="term" value="P:citrulline biosynthetic process"/>
    <property type="evidence" value="ECO:0007669"/>
    <property type="project" value="TreeGrafter"/>
</dbReference>
<evidence type="ECO:0000313" key="8">
    <source>
        <dbReference type="Proteomes" id="UP000248724"/>
    </source>
</evidence>
<evidence type="ECO:0000259" key="5">
    <source>
        <dbReference type="Pfam" id="PF02729"/>
    </source>
</evidence>
<dbReference type="Proteomes" id="UP000248724">
    <property type="component" value="Unassembled WGS sequence"/>
</dbReference>
<dbReference type="SUPFAM" id="SSF53671">
    <property type="entry name" value="Aspartate/ornithine carbamoyltransferase"/>
    <property type="match status" value="1"/>
</dbReference>
<dbReference type="NCBIfam" id="NF001986">
    <property type="entry name" value="PRK00779.1"/>
    <property type="match status" value="1"/>
</dbReference>
<dbReference type="InterPro" id="IPR036901">
    <property type="entry name" value="Asp/Orn_carbamoylTrfase_sf"/>
</dbReference>
<evidence type="ECO:0000256" key="3">
    <source>
        <dbReference type="RuleBase" id="RU003634"/>
    </source>
</evidence>
<feature type="domain" description="Aspartate/ornithine carbamoyltransferase Asp/Orn-binding" evidence="4">
    <location>
        <begin position="152"/>
        <end position="304"/>
    </location>
</feature>
<dbReference type="Gene3D" id="3.40.50.1370">
    <property type="entry name" value="Aspartate/ornithine carbamoyltransferase"/>
    <property type="match status" value="2"/>
</dbReference>
<protein>
    <recommendedName>
        <fullName evidence="2">Ornithine carbamoyltransferase</fullName>
        <ecNumber evidence="2">2.1.3.3</ecNumber>
    </recommendedName>
</protein>
<evidence type="ECO:0000313" key="9">
    <source>
        <dbReference type="Proteomes" id="UP000606991"/>
    </source>
</evidence>
<dbReference type="RefSeq" id="WP_337310640.1">
    <property type="nucleotide sequence ID" value="NZ_JAEKNS010000067.1"/>
</dbReference>
<evidence type="ECO:0000259" key="4">
    <source>
        <dbReference type="Pfam" id="PF00185"/>
    </source>
</evidence>
<dbReference type="GO" id="GO:0016597">
    <property type="term" value="F:amino acid binding"/>
    <property type="evidence" value="ECO:0007669"/>
    <property type="project" value="InterPro"/>
</dbReference>
<dbReference type="GO" id="GO:0042450">
    <property type="term" value="P:L-arginine biosynthetic process via ornithine"/>
    <property type="evidence" value="ECO:0007669"/>
    <property type="project" value="UniProtKB-UniRule"/>
</dbReference>
<accession>A0A2W5YZF4</accession>
<evidence type="ECO:0000313" key="7">
    <source>
        <dbReference type="EMBL" id="PZR78353.1"/>
    </source>
</evidence>
<dbReference type="PANTHER" id="PTHR45753:SF3">
    <property type="entry name" value="ORNITHINE TRANSCARBAMYLASE, MITOCHONDRIAL"/>
    <property type="match status" value="1"/>
</dbReference>
<proteinExistence type="inferred from homology"/>
<sequence>MSRALSGRDLLSIADLSRDEINTVLDLAGRAKRGEDLGAPLHGRNLALIFQRPSNRTRVSFEVAINRLGGHPIALFGDEIRLGERETASDIARILDRYADGVIARLTSQRDLVAIAAAVRGPVISGMTDAEHPCQLLADLMTVRETVGKVAGARVAYIGDGNNVCTSWLYAAVICGLDLRIVAPPGYEPAAAVLDKAGRLRGNGTGFSVGHDPAAALRDVDVVYTDVWTSMGQEAEQQRRREDFGHLQVNEALLALAPPQVRVMHCLPAHRGEEITGSVLDGPRSVVFDQAENRLWAQMALLALVFEGVPERSATTAEVAS</sequence>
<dbReference type="PANTHER" id="PTHR45753">
    <property type="entry name" value="ORNITHINE CARBAMOYLTRANSFERASE, MITOCHONDRIAL"/>
    <property type="match status" value="1"/>
</dbReference>
<evidence type="ECO:0000313" key="6">
    <source>
        <dbReference type="EMBL" id="MBJ7594442.1"/>
    </source>
</evidence>
<dbReference type="InterPro" id="IPR006132">
    <property type="entry name" value="Asp/Orn_carbamoyltranf_P-bd"/>
</dbReference>
<dbReference type="Proteomes" id="UP000606991">
    <property type="component" value="Unassembled WGS sequence"/>
</dbReference>
<name>A0A2W5YZF4_9BACT</name>
<dbReference type="InterPro" id="IPR006131">
    <property type="entry name" value="Asp_carbamoyltransf_Asp/Orn-bd"/>
</dbReference>
<dbReference type="EMBL" id="QHBU01000261">
    <property type="protein sequence ID" value="PZR78353.1"/>
    <property type="molecule type" value="Genomic_DNA"/>
</dbReference>
<dbReference type="FunFam" id="3.40.50.1370:FF:000008">
    <property type="entry name" value="Ornithine carbamoyltransferase"/>
    <property type="match status" value="1"/>
</dbReference>
<dbReference type="PRINTS" id="PR00102">
    <property type="entry name" value="OTCASE"/>
</dbReference>
<dbReference type="Pfam" id="PF00185">
    <property type="entry name" value="OTCace"/>
    <property type="match status" value="1"/>
</dbReference>
<keyword evidence="1 3" id="KW-0808">Transferase</keyword>
<dbReference type="InterPro" id="IPR002292">
    <property type="entry name" value="Orn/put_carbamltrans"/>
</dbReference>
<dbReference type="NCBIfam" id="TIGR00658">
    <property type="entry name" value="orni_carb_tr"/>
    <property type="match status" value="1"/>
</dbReference>
<dbReference type="InterPro" id="IPR006130">
    <property type="entry name" value="Asp/Orn_carbamoylTrfase"/>
</dbReference>